<gene>
    <name evidence="1" type="ORF">UFOPK3954_00232</name>
</gene>
<dbReference type="EMBL" id="CAFBON010000012">
    <property type="protein sequence ID" value="CAB4975802.1"/>
    <property type="molecule type" value="Genomic_DNA"/>
</dbReference>
<reference evidence="1" key="1">
    <citation type="submission" date="2020-05" db="EMBL/GenBank/DDBJ databases">
        <authorList>
            <person name="Chiriac C."/>
            <person name="Salcher M."/>
            <person name="Ghai R."/>
            <person name="Kavagutti S V."/>
        </authorList>
    </citation>
    <scope>NUCLEOTIDE SEQUENCE</scope>
</reference>
<proteinExistence type="predicted"/>
<evidence type="ECO:0000313" key="1">
    <source>
        <dbReference type="EMBL" id="CAB4975802.1"/>
    </source>
</evidence>
<dbReference type="AlphaFoldDB" id="A0A6J7M8R3"/>
<accession>A0A6J7M8R3</accession>
<organism evidence="1">
    <name type="scientific">freshwater metagenome</name>
    <dbReference type="NCBI Taxonomy" id="449393"/>
    <lineage>
        <taxon>unclassified sequences</taxon>
        <taxon>metagenomes</taxon>
        <taxon>ecological metagenomes</taxon>
    </lineage>
</organism>
<name>A0A6J7M8R3_9ZZZZ</name>
<protein>
    <submittedName>
        <fullName evidence="1">Unannotated protein</fullName>
    </submittedName>
</protein>
<sequence length="47" mass="4968">MLVQPSGKRSASGFMVASVVFTQSPSRLGIEVLLVECEGVGRCIATR</sequence>